<dbReference type="PANTHER" id="PTHR30055:SF235">
    <property type="entry name" value="TRANSCRIPTIONAL REGULATORY PROTEIN"/>
    <property type="match status" value="1"/>
</dbReference>
<dbReference type="GO" id="GO:0003700">
    <property type="term" value="F:DNA-binding transcription factor activity"/>
    <property type="evidence" value="ECO:0007669"/>
    <property type="project" value="TreeGrafter"/>
</dbReference>
<feature type="DNA-binding region" description="H-T-H motif" evidence="2">
    <location>
        <begin position="27"/>
        <end position="46"/>
    </location>
</feature>
<feature type="domain" description="HTH tetR-type" evidence="3">
    <location>
        <begin position="4"/>
        <end position="64"/>
    </location>
</feature>
<dbReference type="GO" id="GO:0000976">
    <property type="term" value="F:transcription cis-regulatory region binding"/>
    <property type="evidence" value="ECO:0007669"/>
    <property type="project" value="TreeGrafter"/>
</dbReference>
<dbReference type="InterPro" id="IPR001647">
    <property type="entry name" value="HTH_TetR"/>
</dbReference>
<dbReference type="InterPro" id="IPR023772">
    <property type="entry name" value="DNA-bd_HTH_TetR-type_CS"/>
</dbReference>
<evidence type="ECO:0000259" key="3">
    <source>
        <dbReference type="PROSITE" id="PS50977"/>
    </source>
</evidence>
<dbReference type="Pfam" id="PF00440">
    <property type="entry name" value="TetR_N"/>
    <property type="match status" value="1"/>
</dbReference>
<dbReference type="InterPro" id="IPR009057">
    <property type="entry name" value="Homeodomain-like_sf"/>
</dbReference>
<dbReference type="PROSITE" id="PS01081">
    <property type="entry name" value="HTH_TETR_1"/>
    <property type="match status" value="1"/>
</dbReference>
<evidence type="ECO:0000313" key="5">
    <source>
        <dbReference type="Proteomes" id="UP000243469"/>
    </source>
</evidence>
<dbReference type="InterPro" id="IPR050109">
    <property type="entry name" value="HTH-type_TetR-like_transc_reg"/>
</dbReference>
<proteinExistence type="predicted"/>
<gene>
    <name evidence="4" type="ORF">CSA60_00640</name>
</gene>
<dbReference type="PANTHER" id="PTHR30055">
    <property type="entry name" value="HTH-TYPE TRANSCRIPTIONAL REGULATOR RUTR"/>
    <property type="match status" value="1"/>
</dbReference>
<evidence type="ECO:0000256" key="2">
    <source>
        <dbReference type="PROSITE-ProRule" id="PRU00335"/>
    </source>
</evidence>
<reference evidence="4 5" key="1">
    <citation type="submission" date="2017-10" db="EMBL/GenBank/DDBJ databases">
        <title>Novel microbial diversity and functional potential in the marine mammal oral microbiome.</title>
        <authorList>
            <person name="Dudek N.K."/>
            <person name="Sun C.L."/>
            <person name="Burstein D."/>
            <person name="Kantor R.S."/>
            <person name="Aliaga Goltsman D.S."/>
            <person name="Bik E.M."/>
            <person name="Thomas B.C."/>
            <person name="Banfield J.F."/>
            <person name="Relman D.A."/>
        </authorList>
    </citation>
    <scope>NUCLEOTIDE SEQUENCE [LARGE SCALE GENOMIC DNA]</scope>
    <source>
        <strain evidence="4">DOLJORAL78_47_21</strain>
    </source>
</reference>
<dbReference type="AlphaFoldDB" id="A0A2G6JPL2"/>
<dbReference type="PRINTS" id="PR00455">
    <property type="entry name" value="HTHTETR"/>
</dbReference>
<dbReference type="Gene3D" id="1.10.357.10">
    <property type="entry name" value="Tetracycline Repressor, domain 2"/>
    <property type="match status" value="1"/>
</dbReference>
<name>A0A2G6JPL2_NEPCE</name>
<evidence type="ECO:0000256" key="1">
    <source>
        <dbReference type="ARBA" id="ARBA00023125"/>
    </source>
</evidence>
<evidence type="ECO:0000313" key="4">
    <source>
        <dbReference type="EMBL" id="PIE25353.1"/>
    </source>
</evidence>
<dbReference type="Pfam" id="PF17939">
    <property type="entry name" value="TetR_C_30"/>
    <property type="match status" value="1"/>
</dbReference>
<dbReference type="Proteomes" id="UP000243469">
    <property type="component" value="Unassembled WGS sequence"/>
</dbReference>
<dbReference type="SUPFAM" id="SSF48498">
    <property type="entry name" value="Tetracyclin repressor-like, C-terminal domain"/>
    <property type="match status" value="1"/>
</dbReference>
<dbReference type="STRING" id="207954.MED92_09266"/>
<dbReference type="PROSITE" id="PS50977">
    <property type="entry name" value="HTH_TETR_2"/>
    <property type="match status" value="1"/>
</dbReference>
<dbReference type="EMBL" id="PDSH01000006">
    <property type="protein sequence ID" value="PIE25353.1"/>
    <property type="molecule type" value="Genomic_DNA"/>
</dbReference>
<organism evidence="4 5">
    <name type="scientific">Neptuniibacter caesariensis</name>
    <dbReference type="NCBI Taxonomy" id="207954"/>
    <lineage>
        <taxon>Bacteria</taxon>
        <taxon>Pseudomonadati</taxon>
        <taxon>Pseudomonadota</taxon>
        <taxon>Gammaproteobacteria</taxon>
        <taxon>Oceanospirillales</taxon>
        <taxon>Oceanospirillaceae</taxon>
        <taxon>Neptuniibacter</taxon>
    </lineage>
</organism>
<dbReference type="InterPro" id="IPR041586">
    <property type="entry name" value="PsrA_TetR_C"/>
</dbReference>
<accession>A0A2G6JPL2</accession>
<keyword evidence="1 2" id="KW-0238">DNA-binding</keyword>
<protein>
    <submittedName>
        <fullName evidence="4">TetR family transcriptional regulator</fullName>
    </submittedName>
</protein>
<sequence>MSHKGTPASIVNAAEVLFAEQGFAETTVRQITRRADVNLAAINYHFGSKKGLIQAVAEKFLSPLCRELEDMLHQRQAATDAGQITLDELLEMLMRALLTINRENLNALAVFMRLLELSYMKNQEELREFLIDRYSFKLRPFIELLRVDSTPMEDSEFFWRLHFMLGSITFTLSNINTLFALEKKEFEHGAEVEKILHRMIPVLSAGLQARADKTYFCRI</sequence>
<comment type="caution">
    <text evidence="4">The sequence shown here is derived from an EMBL/GenBank/DDBJ whole genome shotgun (WGS) entry which is preliminary data.</text>
</comment>
<dbReference type="SUPFAM" id="SSF46689">
    <property type="entry name" value="Homeodomain-like"/>
    <property type="match status" value="1"/>
</dbReference>
<dbReference type="InterPro" id="IPR036271">
    <property type="entry name" value="Tet_transcr_reg_TetR-rel_C_sf"/>
</dbReference>